<dbReference type="Gene3D" id="2.40.160.20">
    <property type="match status" value="1"/>
</dbReference>
<dbReference type="RefSeq" id="WP_091830142.1">
    <property type="nucleotide sequence ID" value="NZ_FOAN01000001.1"/>
</dbReference>
<dbReference type="AlphaFoldDB" id="A0A1H7IDP5"/>
<dbReference type="InterPro" id="IPR011250">
    <property type="entry name" value="OMP/PagP_B-barrel"/>
</dbReference>
<gene>
    <name evidence="2" type="ORF">SAMN04515666_101929</name>
</gene>
<name>A0A1H7IDP5_9HYPH</name>
<dbReference type="OrthoDB" id="7989212at2"/>
<dbReference type="Proteomes" id="UP000199664">
    <property type="component" value="Unassembled WGS sequence"/>
</dbReference>
<organism evidence="2 3">
    <name type="scientific">Bosea lupini</name>
    <dbReference type="NCBI Taxonomy" id="1036779"/>
    <lineage>
        <taxon>Bacteria</taxon>
        <taxon>Pseudomonadati</taxon>
        <taxon>Pseudomonadota</taxon>
        <taxon>Alphaproteobacteria</taxon>
        <taxon>Hyphomicrobiales</taxon>
        <taxon>Boseaceae</taxon>
        <taxon>Bosea</taxon>
    </lineage>
</organism>
<evidence type="ECO:0000313" key="2">
    <source>
        <dbReference type="EMBL" id="SEK59962.1"/>
    </source>
</evidence>
<keyword evidence="3" id="KW-1185">Reference proteome</keyword>
<sequence>MSMIPVIGTARMKLLSAGAALAALLATGATAQAQAFLPLSGFGVLPSFAWSQPTLSPGGVKWEGSYARISSGFQVTSSKHYGTSAGPVIGLEAGKMWRDGDFVYGIAGALEFSPAFGGYANPGFNRATYTRDIAGAFQVKAGVFATPDVLLYTKVGLAAANETFRYGATSFSAPFSRSDIAVRPEARAGVEWAVTDKITLGLEVGVVGPAMR</sequence>
<keyword evidence="1" id="KW-0732">Signal</keyword>
<reference evidence="3" key="1">
    <citation type="submission" date="2016-10" db="EMBL/GenBank/DDBJ databases">
        <authorList>
            <person name="Varghese N."/>
            <person name="Submissions S."/>
        </authorList>
    </citation>
    <scope>NUCLEOTIDE SEQUENCE [LARGE SCALE GENOMIC DNA]</scope>
    <source>
        <strain evidence="3">LMG 26383,CCUG 61248,R- 45681</strain>
    </source>
</reference>
<evidence type="ECO:0000313" key="3">
    <source>
        <dbReference type="Proteomes" id="UP000199664"/>
    </source>
</evidence>
<accession>A0A1H7IDP5</accession>
<evidence type="ECO:0000256" key="1">
    <source>
        <dbReference type="SAM" id="SignalP"/>
    </source>
</evidence>
<protein>
    <submittedName>
        <fullName evidence="2">Opacity protein</fullName>
    </submittedName>
</protein>
<dbReference type="EMBL" id="FOAN01000001">
    <property type="protein sequence ID" value="SEK59962.1"/>
    <property type="molecule type" value="Genomic_DNA"/>
</dbReference>
<feature type="signal peptide" evidence="1">
    <location>
        <begin position="1"/>
        <end position="31"/>
    </location>
</feature>
<dbReference type="SUPFAM" id="SSF56925">
    <property type="entry name" value="OMPA-like"/>
    <property type="match status" value="1"/>
</dbReference>
<feature type="chain" id="PRO_5011439870" evidence="1">
    <location>
        <begin position="32"/>
        <end position="212"/>
    </location>
</feature>
<proteinExistence type="predicted"/>